<reference evidence="12 13" key="2">
    <citation type="journal article" date="2012" name="J. Bacteriol.">
        <title>Complete genome sequences of Desulfosporosinus orientis DSM765T, Desulfosporosinus youngiae DSM17734T, Desulfosporosinus meridiei DSM13257T, and Desulfosporosinus acidiphilus DSM22704T.</title>
        <authorList>
            <person name="Pester M."/>
            <person name="Brambilla E."/>
            <person name="Alazard D."/>
            <person name="Rattei T."/>
            <person name="Weinmaier T."/>
            <person name="Han J."/>
            <person name="Lucas S."/>
            <person name="Lapidus A."/>
            <person name="Cheng J.F."/>
            <person name="Goodwin L."/>
            <person name="Pitluck S."/>
            <person name="Peters L."/>
            <person name="Ovchinnikova G."/>
            <person name="Teshima H."/>
            <person name="Detter J.C."/>
            <person name="Han C.S."/>
            <person name="Tapia R."/>
            <person name="Land M.L."/>
            <person name="Hauser L."/>
            <person name="Kyrpides N.C."/>
            <person name="Ivanova N.N."/>
            <person name="Pagani I."/>
            <person name="Huntmann M."/>
            <person name="Wei C.L."/>
            <person name="Davenport K.W."/>
            <person name="Daligault H."/>
            <person name="Chain P.S."/>
            <person name="Chen A."/>
            <person name="Mavromatis K."/>
            <person name="Markowitz V."/>
            <person name="Szeto E."/>
            <person name="Mikhailova N."/>
            <person name="Pati A."/>
            <person name="Wagner M."/>
            <person name="Woyke T."/>
            <person name="Ollivier B."/>
            <person name="Klenk H.P."/>
            <person name="Spring S."/>
            <person name="Loy A."/>
        </authorList>
    </citation>
    <scope>NUCLEOTIDE SEQUENCE [LARGE SCALE GENOMIC DNA]</scope>
    <source>
        <strain evidence="13">ATCC 19365 / DSM 765 / NCIMB 8382 / VKM B-1628</strain>
    </source>
</reference>
<dbReference type="InterPro" id="IPR011006">
    <property type="entry name" value="CheY-like_superfamily"/>
</dbReference>
<dbReference type="InterPro" id="IPR001789">
    <property type="entry name" value="Sig_transdc_resp-reg_receiver"/>
</dbReference>
<keyword evidence="3" id="KW-0902">Two-component regulatory system</keyword>
<sequence>MDKVNILIVDDDKNICKLINLYLKKAEYETTICHDGSKAIDLIQKTKVDLVLLDLMIPEINGWEVCKLLKIEHNIPVIMVSARDVIKDKIAGFDAGADDYIVKPFDPEELVARVKARLKSRTSEIRNIKEKNVVTIHNLAIDMDQYQVRMDGQEVDLKPKEIQLLHFLAKNKNIVFTREQLLEKLWDYNNAGDTRTVDVHIKCLREKLKNTTGGWKIKTIWGVGYKMEVQ</sequence>
<dbReference type="Gene3D" id="1.10.10.10">
    <property type="entry name" value="Winged helix-like DNA-binding domain superfamily/Winged helix DNA-binding domain"/>
    <property type="match status" value="1"/>
</dbReference>
<feature type="domain" description="OmpR/PhoB-type" evidence="11">
    <location>
        <begin position="131"/>
        <end position="229"/>
    </location>
</feature>
<dbReference type="Gene3D" id="6.10.250.690">
    <property type="match status" value="1"/>
</dbReference>
<dbReference type="Proteomes" id="UP000006346">
    <property type="component" value="Chromosome"/>
</dbReference>
<comment type="function">
    <text evidence="7">May play the central regulatory role in sporulation. It may be an element of the effector pathway responsible for the activation of sporulation genes in response to nutritional stress. Spo0A may act in concert with spo0H (a sigma factor) to control the expression of some genes that are critical to the sporulation process.</text>
</comment>
<dbReference type="InterPro" id="IPR036388">
    <property type="entry name" value="WH-like_DNA-bd_sf"/>
</dbReference>
<dbReference type="InterPro" id="IPR001867">
    <property type="entry name" value="OmpR/PhoB-type_DNA-bd"/>
</dbReference>
<evidence type="ECO:0000256" key="9">
    <source>
        <dbReference type="PROSITE-ProRule" id="PRU01091"/>
    </source>
</evidence>
<evidence type="ECO:0000313" key="12">
    <source>
        <dbReference type="EMBL" id="AET67917.1"/>
    </source>
</evidence>
<dbReference type="SMART" id="SM00448">
    <property type="entry name" value="REC"/>
    <property type="match status" value="1"/>
</dbReference>
<dbReference type="CDD" id="cd17574">
    <property type="entry name" value="REC_OmpR"/>
    <property type="match status" value="1"/>
</dbReference>
<evidence type="ECO:0000256" key="1">
    <source>
        <dbReference type="ARBA" id="ARBA00018672"/>
    </source>
</evidence>
<dbReference type="InterPro" id="IPR039420">
    <property type="entry name" value="WalR-like"/>
</dbReference>
<dbReference type="Gene3D" id="3.40.50.2300">
    <property type="match status" value="1"/>
</dbReference>
<evidence type="ECO:0000256" key="5">
    <source>
        <dbReference type="ARBA" id="ARBA00023125"/>
    </source>
</evidence>
<dbReference type="PANTHER" id="PTHR48111:SF1">
    <property type="entry name" value="TWO-COMPONENT RESPONSE REGULATOR ORR33"/>
    <property type="match status" value="1"/>
</dbReference>
<dbReference type="SMART" id="SM00862">
    <property type="entry name" value="Trans_reg_C"/>
    <property type="match status" value="1"/>
</dbReference>
<evidence type="ECO:0000256" key="8">
    <source>
        <dbReference type="PROSITE-ProRule" id="PRU00169"/>
    </source>
</evidence>
<dbReference type="FunFam" id="1.10.10.10:FF:000018">
    <property type="entry name" value="DNA-binding response regulator ResD"/>
    <property type="match status" value="1"/>
</dbReference>
<dbReference type="KEGG" id="dor:Desor_2326"/>
<keyword evidence="2 8" id="KW-0597">Phosphoprotein</keyword>
<dbReference type="Pfam" id="PF00486">
    <property type="entry name" value="Trans_reg_C"/>
    <property type="match status" value="1"/>
</dbReference>
<dbReference type="GO" id="GO:0032993">
    <property type="term" value="C:protein-DNA complex"/>
    <property type="evidence" value="ECO:0007669"/>
    <property type="project" value="TreeGrafter"/>
</dbReference>
<dbReference type="RefSeq" id="WP_014184726.1">
    <property type="nucleotide sequence ID" value="NC_016584.1"/>
</dbReference>
<dbReference type="PROSITE" id="PS50110">
    <property type="entry name" value="RESPONSE_REGULATORY"/>
    <property type="match status" value="1"/>
</dbReference>
<evidence type="ECO:0000256" key="7">
    <source>
        <dbReference type="ARBA" id="ARBA00024867"/>
    </source>
</evidence>
<dbReference type="GO" id="GO:0000156">
    <property type="term" value="F:phosphorelay response regulator activity"/>
    <property type="evidence" value="ECO:0007669"/>
    <property type="project" value="TreeGrafter"/>
</dbReference>
<dbReference type="AlphaFoldDB" id="G7WDE8"/>
<dbReference type="eggNOG" id="COG0745">
    <property type="taxonomic scope" value="Bacteria"/>
</dbReference>
<reference evidence="13" key="1">
    <citation type="submission" date="2011-11" db="EMBL/GenBank/DDBJ databases">
        <title>Complete sequence of Desulfosporosinus orientis DSM 765.</title>
        <authorList>
            <person name="Lucas S."/>
            <person name="Han J."/>
            <person name="Lapidus A."/>
            <person name="Cheng J.-F."/>
            <person name="Goodwin L."/>
            <person name="Pitluck S."/>
            <person name="Peters L."/>
            <person name="Ovchinnikova G."/>
            <person name="Teshima H."/>
            <person name="Detter J.C."/>
            <person name="Han C."/>
            <person name="Tapia R."/>
            <person name="Land M."/>
            <person name="Hauser L."/>
            <person name="Kyrpides N."/>
            <person name="Ivanova N."/>
            <person name="Pagani I."/>
            <person name="Pester M."/>
            <person name="Spring S."/>
            <person name="Ollivier B."/>
            <person name="Rattei T."/>
            <person name="Klenk H.-P."/>
            <person name="Wagner M."/>
            <person name="Loy A."/>
            <person name="Woyke T."/>
        </authorList>
    </citation>
    <scope>NUCLEOTIDE SEQUENCE [LARGE SCALE GENOMIC DNA]</scope>
    <source>
        <strain evidence="13">ATCC 19365 / DSM 765 / NCIMB 8382 / VKM B-1628</strain>
    </source>
</reference>
<dbReference type="HOGENOM" id="CLU_000445_30_4_9"/>
<keyword evidence="13" id="KW-1185">Reference proteome</keyword>
<dbReference type="SUPFAM" id="SSF52172">
    <property type="entry name" value="CheY-like"/>
    <property type="match status" value="1"/>
</dbReference>
<keyword evidence="4" id="KW-0805">Transcription regulation</keyword>
<evidence type="ECO:0000256" key="4">
    <source>
        <dbReference type="ARBA" id="ARBA00023015"/>
    </source>
</evidence>
<feature type="domain" description="Response regulatory" evidence="10">
    <location>
        <begin position="5"/>
        <end position="118"/>
    </location>
</feature>
<feature type="DNA-binding region" description="OmpR/PhoB-type" evidence="9">
    <location>
        <begin position="131"/>
        <end position="229"/>
    </location>
</feature>
<evidence type="ECO:0000259" key="10">
    <source>
        <dbReference type="PROSITE" id="PS50110"/>
    </source>
</evidence>
<organism evidence="12 13">
    <name type="scientific">Desulfosporosinus orientis (strain ATCC 19365 / DSM 765 / NCIMB 8382 / VKM B-1628 / Singapore I)</name>
    <name type="common">Desulfotomaculum orientis</name>
    <dbReference type="NCBI Taxonomy" id="768706"/>
    <lineage>
        <taxon>Bacteria</taxon>
        <taxon>Bacillati</taxon>
        <taxon>Bacillota</taxon>
        <taxon>Clostridia</taxon>
        <taxon>Eubacteriales</taxon>
        <taxon>Desulfitobacteriaceae</taxon>
        <taxon>Desulfosporosinus</taxon>
    </lineage>
</organism>
<dbReference type="GO" id="GO:0006355">
    <property type="term" value="P:regulation of DNA-templated transcription"/>
    <property type="evidence" value="ECO:0007669"/>
    <property type="project" value="InterPro"/>
</dbReference>
<dbReference type="STRING" id="768706.Desor_2326"/>
<dbReference type="PANTHER" id="PTHR48111">
    <property type="entry name" value="REGULATOR OF RPOS"/>
    <property type="match status" value="1"/>
</dbReference>
<dbReference type="FunFam" id="3.40.50.2300:FF:000001">
    <property type="entry name" value="DNA-binding response regulator PhoB"/>
    <property type="match status" value="1"/>
</dbReference>
<proteinExistence type="predicted"/>
<name>G7WDE8_DESOD</name>
<evidence type="ECO:0000256" key="2">
    <source>
        <dbReference type="ARBA" id="ARBA00022553"/>
    </source>
</evidence>
<evidence type="ECO:0000313" key="13">
    <source>
        <dbReference type="Proteomes" id="UP000006346"/>
    </source>
</evidence>
<feature type="modified residue" description="4-aspartylphosphate" evidence="8">
    <location>
        <position position="54"/>
    </location>
</feature>
<dbReference type="OrthoDB" id="9790454at2"/>
<dbReference type="CDD" id="cd00383">
    <property type="entry name" value="trans_reg_C"/>
    <property type="match status" value="1"/>
</dbReference>
<dbReference type="PATRIC" id="fig|768706.3.peg.2335"/>
<dbReference type="EMBL" id="CP003108">
    <property type="protein sequence ID" value="AET67917.1"/>
    <property type="molecule type" value="Genomic_DNA"/>
</dbReference>
<evidence type="ECO:0000259" key="11">
    <source>
        <dbReference type="PROSITE" id="PS51755"/>
    </source>
</evidence>
<keyword evidence="5 9" id="KW-0238">DNA-binding</keyword>
<dbReference type="PROSITE" id="PS51755">
    <property type="entry name" value="OMPR_PHOB"/>
    <property type="match status" value="1"/>
</dbReference>
<evidence type="ECO:0000256" key="6">
    <source>
        <dbReference type="ARBA" id="ARBA00023163"/>
    </source>
</evidence>
<accession>G7WDE8</accession>
<protein>
    <recommendedName>
        <fullName evidence="1">Stage 0 sporulation protein A homolog</fullName>
    </recommendedName>
</protein>
<gene>
    <name evidence="12" type="ordered locus">Desor_2326</name>
</gene>
<evidence type="ECO:0000256" key="3">
    <source>
        <dbReference type="ARBA" id="ARBA00023012"/>
    </source>
</evidence>
<dbReference type="GO" id="GO:0005829">
    <property type="term" value="C:cytosol"/>
    <property type="evidence" value="ECO:0007669"/>
    <property type="project" value="TreeGrafter"/>
</dbReference>
<dbReference type="Pfam" id="PF00072">
    <property type="entry name" value="Response_reg"/>
    <property type="match status" value="1"/>
</dbReference>
<dbReference type="GO" id="GO:0000976">
    <property type="term" value="F:transcription cis-regulatory region binding"/>
    <property type="evidence" value="ECO:0007669"/>
    <property type="project" value="TreeGrafter"/>
</dbReference>
<keyword evidence="6" id="KW-0804">Transcription</keyword>